<evidence type="ECO:0000313" key="2">
    <source>
        <dbReference type="EMBL" id="OAM89141.1"/>
    </source>
</evidence>
<dbReference type="OrthoDB" id="9793389at2"/>
<dbReference type="Gene3D" id="3.30.70.20">
    <property type="match status" value="1"/>
</dbReference>
<dbReference type="Pfam" id="PF06902">
    <property type="entry name" value="Fer4_19"/>
    <property type="match status" value="1"/>
</dbReference>
<protein>
    <submittedName>
        <fullName evidence="2">(4Fe-4S)-binding protein</fullName>
    </submittedName>
</protein>
<organism evidence="2 3">
    <name type="scientific">Termitidicoccus mucosus</name>
    <dbReference type="NCBI Taxonomy" id="1184151"/>
    <lineage>
        <taxon>Bacteria</taxon>
        <taxon>Pseudomonadati</taxon>
        <taxon>Verrucomicrobiota</taxon>
        <taxon>Opitutia</taxon>
        <taxon>Opitutales</taxon>
        <taxon>Opitutaceae</taxon>
        <taxon>Termitidicoccus</taxon>
    </lineage>
</organism>
<dbReference type="AlphaFoldDB" id="A0A178IHQ8"/>
<dbReference type="InterPro" id="IPR010693">
    <property type="entry name" value="Divergent_4Fe-4S_mono-cluster"/>
</dbReference>
<feature type="domain" description="Divergent 4Fe-4S mono-cluster" evidence="1">
    <location>
        <begin position="5"/>
        <end position="65"/>
    </location>
</feature>
<accession>A0A178IHQ8</accession>
<evidence type="ECO:0000259" key="1">
    <source>
        <dbReference type="Pfam" id="PF06902"/>
    </source>
</evidence>
<dbReference type="EMBL" id="LRRQ01000103">
    <property type="protein sequence ID" value="OAM89141.1"/>
    <property type="molecule type" value="Genomic_DNA"/>
</dbReference>
<dbReference type="SUPFAM" id="SSF54862">
    <property type="entry name" value="4Fe-4S ferredoxins"/>
    <property type="match status" value="1"/>
</dbReference>
<evidence type="ECO:0000313" key="3">
    <source>
        <dbReference type="Proteomes" id="UP000078486"/>
    </source>
</evidence>
<dbReference type="RefSeq" id="WP_068770867.1">
    <property type="nucleotide sequence ID" value="NZ_CP109796.1"/>
</dbReference>
<sequence length="73" mass="8138">MAKEYTNGEITIVWQPEKCAHAGVCAKTLPEVYKPQERPWIRPDKATTAELKRQIDQCPSGALSWRAGGRQAA</sequence>
<proteinExistence type="predicted"/>
<keyword evidence="3" id="KW-1185">Reference proteome</keyword>
<name>A0A178IHQ8_9BACT</name>
<reference evidence="2 3" key="1">
    <citation type="submission" date="2016-01" db="EMBL/GenBank/DDBJ databases">
        <title>High potential of lignocellulose degradation of a new Verrucomicrobia species.</title>
        <authorList>
            <person name="Wang Y."/>
            <person name="Shi Y."/>
            <person name="Qiu Z."/>
            <person name="Liu S."/>
            <person name="Yang H."/>
        </authorList>
    </citation>
    <scope>NUCLEOTIDE SEQUENCE [LARGE SCALE GENOMIC DNA]</scope>
    <source>
        <strain evidence="2 3">TSB47</strain>
    </source>
</reference>
<comment type="caution">
    <text evidence="2">The sequence shown here is derived from an EMBL/GenBank/DDBJ whole genome shotgun (WGS) entry which is preliminary data.</text>
</comment>
<gene>
    <name evidence="2" type="ORF">AW736_14350</name>
</gene>
<dbReference type="STRING" id="1184151.AW736_14350"/>
<dbReference type="Proteomes" id="UP000078486">
    <property type="component" value="Unassembled WGS sequence"/>
</dbReference>